<evidence type="ECO:0000313" key="1">
    <source>
        <dbReference type="EMBL" id="OEV45544.1"/>
    </source>
</evidence>
<proteinExistence type="predicted"/>
<protein>
    <submittedName>
        <fullName evidence="1">Toxin</fullName>
    </submittedName>
</protein>
<dbReference type="AlphaFoldDB" id="A0AB36G244"/>
<organism evidence="1 2">
    <name type="scientific">Campylobacter jejuni</name>
    <dbReference type="NCBI Taxonomy" id="197"/>
    <lineage>
        <taxon>Bacteria</taxon>
        <taxon>Pseudomonadati</taxon>
        <taxon>Campylobacterota</taxon>
        <taxon>Epsilonproteobacteria</taxon>
        <taxon>Campylobacterales</taxon>
        <taxon>Campylobacteraceae</taxon>
        <taxon>Campylobacter</taxon>
    </lineage>
</organism>
<accession>A0AB36G244</accession>
<dbReference type="Proteomes" id="UP000865560">
    <property type="component" value="Unassembled WGS sequence"/>
</dbReference>
<comment type="caution">
    <text evidence="1">The sequence shown here is derived from an EMBL/GenBank/DDBJ whole genome shotgun (WGS) entry which is preliminary data.</text>
</comment>
<sequence length="60" mass="6847">MHVLLNFENVNPLGRSFGEFEDTHSLKLDFEPIFPTNQEIPSLISNADLVLITPIYPTFN</sequence>
<name>A0AB36G244_CAMJU</name>
<reference evidence="1 2" key="1">
    <citation type="submission" date="2016-09" db="EMBL/GenBank/DDBJ databases">
        <title>Campylobacter from American crows.</title>
        <authorList>
            <person name="Weis A.M."/>
            <person name="Weimer B.C."/>
            <person name="Townsend A.K."/>
            <person name="Taff C."/>
        </authorList>
    </citation>
    <scope>NUCLEOTIDE SEQUENCE [LARGE SCALE GENOMIC DNA]</scope>
    <source>
        <strain evidence="1 2">BCW_3791</strain>
    </source>
</reference>
<evidence type="ECO:0000313" key="2">
    <source>
        <dbReference type="Proteomes" id="UP000865560"/>
    </source>
</evidence>
<dbReference type="RefSeq" id="WP_070243404.1">
    <property type="nucleotide sequence ID" value="NZ_CAKJUK010000005.1"/>
</dbReference>
<gene>
    <name evidence="1" type="ORF">AJY60_08450</name>
</gene>
<dbReference type="EMBL" id="MJVJ01000117">
    <property type="protein sequence ID" value="OEV45544.1"/>
    <property type="molecule type" value="Genomic_DNA"/>
</dbReference>